<evidence type="ECO:0000313" key="11">
    <source>
        <dbReference type="Proteomes" id="UP001621714"/>
    </source>
</evidence>
<dbReference type="Gene3D" id="3.90.1150.10">
    <property type="entry name" value="Aspartate Aminotransferase, domain 1"/>
    <property type="match status" value="1"/>
</dbReference>
<proteinExistence type="inferred from homology"/>
<feature type="binding site" evidence="9">
    <location>
        <position position="316"/>
    </location>
    <ligand>
        <name>substrate</name>
    </ligand>
</feature>
<feature type="site" description="Participates in the substrate recognition with KAPA and in a stacking interaction with the adenine ring of SAM" evidence="9">
    <location>
        <position position="25"/>
    </location>
</feature>
<evidence type="ECO:0000256" key="1">
    <source>
        <dbReference type="ARBA" id="ARBA00001933"/>
    </source>
</evidence>
<evidence type="ECO:0000256" key="5">
    <source>
        <dbReference type="ARBA" id="ARBA00022691"/>
    </source>
</evidence>
<dbReference type="NCBIfam" id="TIGR00508">
    <property type="entry name" value="bioA"/>
    <property type="match status" value="1"/>
</dbReference>
<comment type="subcellular location">
    <subcellularLocation>
        <location evidence="9">Cytoplasm</location>
    </subcellularLocation>
</comment>
<evidence type="ECO:0000256" key="9">
    <source>
        <dbReference type="HAMAP-Rule" id="MF_00834"/>
    </source>
</evidence>
<sequence>MSLPAGIKWTEAETAFDRDHLWHPYSSMAQPAQVWPVARAEGVRLYLEDGRVLLDGMSSWWSAIHGYQHPQLDAALQSQISQMSHVMFGGLTHQPAVELGRRLVALTPPSLDQVFIADSGSVSVEVALKMAVQYQQARGLKEKTKVAALLGGYHGDTLGAMSVCDPQQGMHRLFRAGLPEQVFVPRPSLAYGEVWQEEALAPLEQLLQNQHHQLAALILEPVVQGAGGMYFYHPEYLRQARWLCDAYDVLLIADEIATGFGRTGHLFACEMAGIEPDLMCVGKALTGGYMTLAATLTRRDIALTISQGEAGGLMHGPTFMANPLACRVACASLDLLLENDWAQQVAGLEAGLKAGLAPLVGHPAVAQVRVLGGIGVVQMHQPVEMARLQPACVEAGIWIRPFNRLIYMMPPYVMSAGDLTQLTASLVQVIEQVYAPTASAVATAP</sequence>
<comment type="caution">
    <text evidence="10">The sequence shown here is derived from an EMBL/GenBank/DDBJ whole genome shotgun (WGS) entry which is preliminary data.</text>
</comment>
<keyword evidence="6 9" id="KW-0093">Biotin biosynthesis</keyword>
<dbReference type="Pfam" id="PF00202">
    <property type="entry name" value="Aminotran_3"/>
    <property type="match status" value="1"/>
</dbReference>
<dbReference type="SUPFAM" id="SSF53383">
    <property type="entry name" value="PLP-dependent transferases"/>
    <property type="match status" value="1"/>
</dbReference>
<keyword evidence="11" id="KW-1185">Reference proteome</keyword>
<dbReference type="GO" id="GO:0004015">
    <property type="term" value="F:adenosylmethionine-8-amino-7-oxononanoate transaminase activity"/>
    <property type="evidence" value="ECO:0007669"/>
    <property type="project" value="UniProtKB-EC"/>
</dbReference>
<evidence type="ECO:0000256" key="4">
    <source>
        <dbReference type="ARBA" id="ARBA00022679"/>
    </source>
</evidence>
<keyword evidence="4 9" id="KW-0808">Transferase</keyword>
<comment type="subunit">
    <text evidence="9">Homodimer.</text>
</comment>
<dbReference type="PANTHER" id="PTHR42684">
    <property type="entry name" value="ADENOSYLMETHIONINE-8-AMINO-7-OXONONANOATE AMINOTRANSFERASE"/>
    <property type="match status" value="1"/>
</dbReference>
<name>A0ABW8Q2H1_9GAMM</name>
<keyword evidence="9" id="KW-0963">Cytoplasm</keyword>
<dbReference type="InterPro" id="IPR015421">
    <property type="entry name" value="PyrdxlP-dep_Trfase_major"/>
</dbReference>
<evidence type="ECO:0000256" key="3">
    <source>
        <dbReference type="ARBA" id="ARBA00022576"/>
    </source>
</evidence>
<evidence type="ECO:0000313" key="10">
    <source>
        <dbReference type="EMBL" id="MFK7161802.1"/>
    </source>
</evidence>
<dbReference type="Gene3D" id="3.40.640.10">
    <property type="entry name" value="Type I PLP-dependent aspartate aminotransferase-like (Major domain)"/>
    <property type="match status" value="1"/>
</dbReference>
<dbReference type="InterPro" id="IPR015424">
    <property type="entry name" value="PyrdxlP-dep_Trfase"/>
</dbReference>
<comment type="catalytic activity">
    <reaction evidence="8 9">
        <text>(8S)-8-amino-7-oxononanoate + S-adenosyl-L-methionine = S-adenosyl-4-methylsulfanyl-2-oxobutanoate + (7R,8S)-7,8-diammoniononanoate</text>
        <dbReference type="Rhea" id="RHEA:16861"/>
        <dbReference type="ChEBI" id="CHEBI:16490"/>
        <dbReference type="ChEBI" id="CHEBI:59789"/>
        <dbReference type="ChEBI" id="CHEBI:149468"/>
        <dbReference type="ChEBI" id="CHEBI:149469"/>
        <dbReference type="EC" id="2.6.1.62"/>
    </reaction>
</comment>
<dbReference type="EC" id="2.6.1.62" evidence="9"/>
<feature type="binding site" evidence="9">
    <location>
        <begin position="317"/>
        <end position="318"/>
    </location>
    <ligand>
        <name>pyridoxal 5'-phosphate</name>
        <dbReference type="ChEBI" id="CHEBI:597326"/>
    </ligand>
</feature>
<feature type="binding site" evidence="9">
    <location>
        <position position="153"/>
    </location>
    <ligand>
        <name>substrate</name>
    </ligand>
</feature>
<keyword evidence="3 9" id="KW-0032">Aminotransferase</keyword>
<comment type="pathway">
    <text evidence="2 9">Cofactor biosynthesis; biotin biosynthesis; 7,8-diaminononanoate from 8-amino-7-oxononanoate (SAM route): step 1/1.</text>
</comment>
<evidence type="ECO:0000256" key="6">
    <source>
        <dbReference type="ARBA" id="ARBA00022756"/>
    </source>
</evidence>
<keyword evidence="7 9" id="KW-0663">Pyridoxal phosphate</keyword>
<feature type="binding site" evidence="9">
    <location>
        <position position="400"/>
    </location>
    <ligand>
        <name>substrate</name>
    </ligand>
</feature>
<dbReference type="RefSeq" id="WP_405341341.1">
    <property type="nucleotide sequence ID" value="NZ_JBANFI010000010.1"/>
</dbReference>
<comment type="cofactor">
    <cofactor evidence="1 9">
        <name>pyridoxal 5'-phosphate</name>
        <dbReference type="ChEBI" id="CHEBI:597326"/>
    </cofactor>
</comment>
<feature type="binding site" evidence="9">
    <location>
        <position position="283"/>
    </location>
    <ligand>
        <name>substrate</name>
    </ligand>
</feature>
<accession>A0ABW8Q2H1</accession>
<evidence type="ECO:0000256" key="8">
    <source>
        <dbReference type="ARBA" id="ARBA00048449"/>
    </source>
</evidence>
<dbReference type="EMBL" id="JBANFI010000010">
    <property type="protein sequence ID" value="MFK7161802.1"/>
    <property type="molecule type" value="Genomic_DNA"/>
</dbReference>
<dbReference type="InterPro" id="IPR049704">
    <property type="entry name" value="Aminotrans_3_PPA_site"/>
</dbReference>
<keyword evidence="5 9" id="KW-0949">S-adenosyl-L-methionine</keyword>
<feature type="binding site" evidence="9">
    <location>
        <position position="254"/>
    </location>
    <ligand>
        <name>pyridoxal 5'-phosphate</name>
        <dbReference type="ChEBI" id="CHEBI:597326"/>
    </ligand>
</feature>
<protein>
    <recommendedName>
        <fullName evidence="9">Adenosylmethionine-8-amino-7-oxononanoate aminotransferase</fullName>
        <ecNumber evidence="9">2.6.1.62</ecNumber>
    </recommendedName>
    <alternativeName>
        <fullName evidence="9">7,8-diamino-pelargonic acid aminotransferase</fullName>
        <shortName evidence="9">DAPA AT</shortName>
        <shortName evidence="9">DAPA aminotransferase</shortName>
    </alternativeName>
    <alternativeName>
        <fullName evidence="9">7,8-diaminononanoate synthase</fullName>
        <shortName evidence="9">DANS</shortName>
    </alternativeName>
    <alternativeName>
        <fullName evidence="9">Diaminopelargonic acid synthase</fullName>
    </alternativeName>
</protein>
<comment type="function">
    <text evidence="9">Catalyzes the transfer of the alpha-amino group from S-adenosyl-L-methionine (SAM) to 7-keto-8-aminopelargonic acid (KAPA) to form 7,8-diaminopelargonic acid (DAPA). It is the only aminotransferase known to utilize SAM as an amino donor.</text>
</comment>
<organism evidence="10 11">
    <name type="scientific">Marinospirillum alkalitolerans</name>
    <dbReference type="NCBI Taxonomy" id="3123374"/>
    <lineage>
        <taxon>Bacteria</taxon>
        <taxon>Pseudomonadati</taxon>
        <taxon>Pseudomonadota</taxon>
        <taxon>Gammaproteobacteria</taxon>
        <taxon>Oceanospirillales</taxon>
        <taxon>Oceanospirillaceae</taxon>
        <taxon>Marinospirillum</taxon>
    </lineage>
</organism>
<dbReference type="PROSITE" id="PS00600">
    <property type="entry name" value="AA_TRANSFER_CLASS_3"/>
    <property type="match status" value="1"/>
</dbReference>
<dbReference type="InterPro" id="IPR005814">
    <property type="entry name" value="Aminotrans_3"/>
</dbReference>
<gene>
    <name evidence="9 10" type="primary">bioA</name>
    <name evidence="10" type="ORF">V6U78_12230</name>
</gene>
<comment type="similarity">
    <text evidence="9">Belongs to the class-III pyridoxal-phosphate-dependent aminotransferase family. BioA subfamily.</text>
</comment>
<evidence type="ECO:0000256" key="7">
    <source>
        <dbReference type="ARBA" id="ARBA00022898"/>
    </source>
</evidence>
<dbReference type="NCBIfam" id="NF005940">
    <property type="entry name" value="PRK07986.1"/>
    <property type="match status" value="1"/>
</dbReference>
<dbReference type="InterPro" id="IPR015422">
    <property type="entry name" value="PyrdxlP-dep_Trfase_small"/>
</dbReference>
<dbReference type="Proteomes" id="UP001621714">
    <property type="component" value="Unassembled WGS sequence"/>
</dbReference>
<reference evidence="10 11" key="1">
    <citation type="submission" date="2024-02" db="EMBL/GenBank/DDBJ databases">
        <title>Marinospirillum sp. MEB 164 isolated from Lonar lake sediment.</title>
        <authorList>
            <person name="Joshi A."/>
            <person name="Thite S."/>
        </authorList>
    </citation>
    <scope>NUCLEOTIDE SEQUENCE [LARGE SCALE GENOMIC DNA]</scope>
    <source>
        <strain evidence="10 11">MEB164</strain>
    </source>
</reference>
<evidence type="ECO:0000256" key="2">
    <source>
        <dbReference type="ARBA" id="ARBA00005063"/>
    </source>
</evidence>
<feature type="modified residue" description="N6-(pyridoxal phosphate)lysine" evidence="9">
    <location>
        <position position="283"/>
    </location>
</feature>
<dbReference type="InterPro" id="IPR005815">
    <property type="entry name" value="BioA"/>
</dbReference>
<feature type="binding site" evidence="9">
    <location>
        <begin position="120"/>
        <end position="121"/>
    </location>
    <ligand>
        <name>pyridoxal 5'-phosphate</name>
        <dbReference type="ChEBI" id="CHEBI:597326"/>
    </ligand>
</feature>
<dbReference type="CDD" id="cd00610">
    <property type="entry name" value="OAT_like"/>
    <property type="match status" value="1"/>
</dbReference>
<feature type="binding site" evidence="9">
    <location>
        <position position="60"/>
    </location>
    <ligand>
        <name>substrate</name>
    </ligand>
</feature>
<dbReference type="NCBIfam" id="NF004624">
    <property type="entry name" value="PRK05964.1"/>
    <property type="match status" value="1"/>
</dbReference>
<dbReference type="PANTHER" id="PTHR42684:SF17">
    <property type="entry name" value="ADENOSYLMETHIONINE-8-AMINO-7-OXONONANOATE AMINOTRANSFERASE"/>
    <property type="match status" value="1"/>
</dbReference>
<dbReference type="HAMAP" id="MF_00834">
    <property type="entry name" value="BioA"/>
    <property type="match status" value="1"/>
</dbReference>